<dbReference type="Pfam" id="PF00704">
    <property type="entry name" value="Glyco_hydro_18"/>
    <property type="match status" value="1"/>
</dbReference>
<keyword evidence="4 7" id="KW-0378">Hydrolase</keyword>
<comment type="catalytic activity">
    <reaction evidence="1">
        <text>Random endo-hydrolysis of N-acetyl-beta-D-glucosaminide (1-&gt;4)-beta-linkages in chitin and chitodextrins.</text>
        <dbReference type="EC" id="3.2.1.14"/>
    </reaction>
</comment>
<reference evidence="9 10" key="1">
    <citation type="journal article" date="2015" name="Genome Announc.">
        <title>Draft Genome of the Euendolithic (true boring) Cyanobacterium Mastigocoleus testarum strain BC008.</title>
        <authorList>
            <person name="Guida B.S."/>
            <person name="Garcia-Pichel F."/>
        </authorList>
    </citation>
    <scope>NUCLEOTIDE SEQUENCE [LARGE SCALE GENOMIC DNA]</scope>
    <source>
        <strain evidence="9 10">BC008</strain>
    </source>
</reference>
<dbReference type="SUPFAM" id="SSF54556">
    <property type="entry name" value="Chitinase insertion domain"/>
    <property type="match status" value="1"/>
</dbReference>
<keyword evidence="5" id="KW-0624">Polysaccharide degradation</keyword>
<dbReference type="InterPro" id="IPR028994">
    <property type="entry name" value="Integrin_alpha_N"/>
</dbReference>
<keyword evidence="5" id="KW-0146">Chitin degradation</keyword>
<dbReference type="InterPro" id="IPR011583">
    <property type="entry name" value="Chitinase_II/V-like_cat"/>
</dbReference>
<dbReference type="SUPFAM" id="SSF51445">
    <property type="entry name" value="(Trans)glycosidases"/>
    <property type="match status" value="1"/>
</dbReference>
<organism evidence="9 10">
    <name type="scientific">Mastigocoleus testarum BC008</name>
    <dbReference type="NCBI Taxonomy" id="371196"/>
    <lineage>
        <taxon>Bacteria</taxon>
        <taxon>Bacillati</taxon>
        <taxon>Cyanobacteriota</taxon>
        <taxon>Cyanophyceae</taxon>
        <taxon>Nostocales</taxon>
        <taxon>Hapalosiphonaceae</taxon>
        <taxon>Mastigocoleus</taxon>
    </lineage>
</organism>
<dbReference type="SUPFAM" id="SSF69318">
    <property type="entry name" value="Integrin alpha N-terminal domain"/>
    <property type="match status" value="1"/>
</dbReference>
<dbReference type="Gene3D" id="3.20.20.80">
    <property type="entry name" value="Glycosidases"/>
    <property type="match status" value="1"/>
</dbReference>
<evidence type="ECO:0000256" key="2">
    <source>
        <dbReference type="ARBA" id="ARBA00012729"/>
    </source>
</evidence>
<dbReference type="PROSITE" id="PS01095">
    <property type="entry name" value="GH18_1"/>
    <property type="match status" value="1"/>
</dbReference>
<keyword evidence="3" id="KW-0732">Signal</keyword>
<dbReference type="PANTHER" id="PTHR11177:SF317">
    <property type="entry name" value="CHITINASE 12-RELATED"/>
    <property type="match status" value="1"/>
</dbReference>
<proteinExistence type="predicted"/>
<dbReference type="CDD" id="cd06548">
    <property type="entry name" value="GH18_chitinase"/>
    <property type="match status" value="1"/>
</dbReference>
<evidence type="ECO:0000256" key="1">
    <source>
        <dbReference type="ARBA" id="ARBA00000822"/>
    </source>
</evidence>
<feature type="domain" description="GH18" evidence="8">
    <location>
        <begin position="531"/>
        <end position="893"/>
    </location>
</feature>
<dbReference type="InterPro" id="IPR001223">
    <property type="entry name" value="Glyco_hydro18_cat"/>
</dbReference>
<name>A0A0V7ZZR8_9CYAN</name>
<dbReference type="PROSITE" id="PS51910">
    <property type="entry name" value="GH18_2"/>
    <property type="match status" value="1"/>
</dbReference>
<sequence length="893" mass="96609">MTTFGVKKIATNNFGHSQGWSSFDKYPRQIADVNGDGRDDLIAFGYDNVVVSLGESNGTFGPAFVANNDGFTVSKGDWSSFDKYPRQVADVNGDGRADIIGFGYDKVLVSLGQSNGTFGQALIADNDGFTVSKGDWSSFDKYPRQVADVNGDGRADIIGFGYDKVLVSLGQSNGTFGQALIADNDGFTVSKGDWSSFDKYPRQVADVNGDGRADIIGFGYDKVLVSLGQSNGTFGQALIADSDGFTVSKGDWSSFDKYPRQVADVNGDGRADIIGFGYDKVLVSLGQSNGTFGQALIADNDGFTVSKGDWSSFDKYPRQVADVNGDGRADIIGFGYDKVLVSLGQSNGTFGQALIADSDGFTVSKGDWSSFDKYPRQVADVNGDGRADIIGFGYDKVLVSLGQSNGNFGQALLAKNDDFTVSKGNWSNFDLYPRQVADVNGDGRADIVGFGPDNVQISLGQSDGTFGATTVAKNDDFTVNKGGWNSFDTKPRQLGDVNGDGRADIVGFDQDGTYVALADDNNTTQPGNNERIVGGYLPSWEINGNTDPASIPGDKLTHLFYAFVDVDAQGNIKLNQDTGLDGDIDALKSIKAQNPDLKILVSIGGAGDPDFSPTASNPQSRANFVNSAVQFMRNNGFDGIDIDWEFPKKEENDNYLKLLGDLRQEVNKVSLTDGKDYQLTTALSASPYQLSPSDYGDSPYDLNPAVLKQTSEYVDFINVMSYDYHGPWEQKTNHQAALYKNSNDNSYNSDKLNVSWGIQEYLNAGVDAKDIVLGVPLYSYSWTGVNPGANNDGLLQSGTPVPGENAILYKDLYDKIDTNGYERYWDDSAQVPYVYNSQTQEFSTYEDKQSVLGKIDYLEQQELGGMFFWHLGGDLPINNPDSLVNTAASKLMV</sequence>
<dbReference type="RefSeq" id="WP_058183045.1">
    <property type="nucleotide sequence ID" value="NZ_LMTZ01000006.1"/>
</dbReference>
<dbReference type="Pfam" id="PF13517">
    <property type="entry name" value="FG-GAP_3"/>
    <property type="match status" value="1"/>
</dbReference>
<evidence type="ECO:0000313" key="9">
    <source>
        <dbReference type="EMBL" id="KST70053.1"/>
    </source>
</evidence>
<evidence type="ECO:0000256" key="7">
    <source>
        <dbReference type="RuleBase" id="RU000489"/>
    </source>
</evidence>
<dbReference type="Proteomes" id="UP000053372">
    <property type="component" value="Unassembled WGS sequence"/>
</dbReference>
<dbReference type="Gene3D" id="3.10.50.10">
    <property type="match status" value="1"/>
</dbReference>
<dbReference type="OrthoDB" id="9775889at2"/>
<accession>A0A0V7ZZR8</accession>
<dbReference type="GO" id="GO:0008843">
    <property type="term" value="F:endochitinase activity"/>
    <property type="evidence" value="ECO:0007669"/>
    <property type="project" value="UniProtKB-EC"/>
</dbReference>
<dbReference type="SMART" id="SM00636">
    <property type="entry name" value="Glyco_18"/>
    <property type="match status" value="1"/>
</dbReference>
<evidence type="ECO:0000256" key="4">
    <source>
        <dbReference type="ARBA" id="ARBA00022801"/>
    </source>
</evidence>
<dbReference type="EC" id="3.2.1.14" evidence="2"/>
<keyword evidence="5" id="KW-0119">Carbohydrate metabolism</keyword>
<evidence type="ECO:0000256" key="5">
    <source>
        <dbReference type="ARBA" id="ARBA00023024"/>
    </source>
</evidence>
<dbReference type="InterPro" id="IPR001579">
    <property type="entry name" value="Glyco_hydro_18_chit_AS"/>
</dbReference>
<dbReference type="GO" id="GO:0008061">
    <property type="term" value="F:chitin binding"/>
    <property type="evidence" value="ECO:0007669"/>
    <property type="project" value="InterPro"/>
</dbReference>
<keyword evidence="6 7" id="KW-0326">Glycosidase</keyword>
<evidence type="ECO:0000256" key="3">
    <source>
        <dbReference type="ARBA" id="ARBA00022729"/>
    </source>
</evidence>
<keyword evidence="10" id="KW-1185">Reference proteome</keyword>
<dbReference type="InterPro" id="IPR050314">
    <property type="entry name" value="Glycosyl_Hydrlase_18"/>
</dbReference>
<evidence type="ECO:0000313" key="10">
    <source>
        <dbReference type="Proteomes" id="UP000053372"/>
    </source>
</evidence>
<dbReference type="AlphaFoldDB" id="A0A0V7ZZR8"/>
<dbReference type="PANTHER" id="PTHR11177">
    <property type="entry name" value="CHITINASE"/>
    <property type="match status" value="1"/>
</dbReference>
<comment type="caution">
    <text evidence="9">The sequence shown here is derived from an EMBL/GenBank/DDBJ whole genome shotgun (WGS) entry which is preliminary data.</text>
</comment>
<evidence type="ECO:0000259" key="8">
    <source>
        <dbReference type="PROSITE" id="PS51910"/>
    </source>
</evidence>
<protein>
    <recommendedName>
        <fullName evidence="2">chitinase</fullName>
        <ecNumber evidence="2">3.2.1.14</ecNumber>
    </recommendedName>
</protein>
<gene>
    <name evidence="9" type="ORF">BC008_06320</name>
</gene>
<dbReference type="GO" id="GO:0006032">
    <property type="term" value="P:chitin catabolic process"/>
    <property type="evidence" value="ECO:0007669"/>
    <property type="project" value="UniProtKB-KW"/>
</dbReference>
<dbReference type="InterPro" id="IPR013517">
    <property type="entry name" value="FG-GAP"/>
</dbReference>
<dbReference type="InterPro" id="IPR017853">
    <property type="entry name" value="GH"/>
</dbReference>
<dbReference type="GO" id="GO:0005975">
    <property type="term" value="P:carbohydrate metabolic process"/>
    <property type="evidence" value="ECO:0007669"/>
    <property type="project" value="InterPro"/>
</dbReference>
<dbReference type="InterPro" id="IPR029070">
    <property type="entry name" value="Chitinase_insertion_sf"/>
</dbReference>
<dbReference type="EMBL" id="LMTZ01000006">
    <property type="protein sequence ID" value="KST70053.1"/>
    <property type="molecule type" value="Genomic_DNA"/>
</dbReference>
<dbReference type="Gene3D" id="2.130.10.130">
    <property type="entry name" value="Integrin alpha, N-terminal"/>
    <property type="match status" value="2"/>
</dbReference>
<evidence type="ECO:0000256" key="6">
    <source>
        <dbReference type="ARBA" id="ARBA00023295"/>
    </source>
</evidence>